<organism evidence="1 2">
    <name type="scientific">Puccinia striiformis</name>
    <dbReference type="NCBI Taxonomy" id="27350"/>
    <lineage>
        <taxon>Eukaryota</taxon>
        <taxon>Fungi</taxon>
        <taxon>Dikarya</taxon>
        <taxon>Basidiomycota</taxon>
        <taxon>Pucciniomycotina</taxon>
        <taxon>Pucciniomycetes</taxon>
        <taxon>Pucciniales</taxon>
        <taxon>Pucciniaceae</taxon>
        <taxon>Puccinia</taxon>
    </lineage>
</organism>
<comment type="caution">
    <text evidence="1">The sequence shown here is derived from an EMBL/GenBank/DDBJ whole genome shotgun (WGS) entry which is preliminary data.</text>
</comment>
<dbReference type="AlphaFoldDB" id="A0A2S4UDM2"/>
<dbReference type="VEuPathDB" id="FungiDB:PSTT_16356"/>
<gene>
    <name evidence="1" type="ORF">PSTT_16356</name>
</gene>
<sequence length="103" mass="11956">MVLYEYIRICDFLSRKMAAAASTVLEPMFNPMIRVTQKYLDLALKQGCNRYATCIVSANTCIAPADAQFSQAVHRSEYPIQCRYSIGLHWWYWQKTGVFSFWA</sequence>
<name>A0A2S4UDM2_9BASI</name>
<keyword evidence="2" id="KW-1185">Reference proteome</keyword>
<protein>
    <submittedName>
        <fullName evidence="1">Uncharacterized protein</fullName>
    </submittedName>
</protein>
<evidence type="ECO:0000313" key="2">
    <source>
        <dbReference type="Proteomes" id="UP000239156"/>
    </source>
</evidence>
<dbReference type="Proteomes" id="UP000239156">
    <property type="component" value="Unassembled WGS sequence"/>
</dbReference>
<accession>A0A2S4UDM2</accession>
<dbReference type="VEuPathDB" id="FungiDB:PSHT_03022"/>
<reference evidence="1" key="1">
    <citation type="submission" date="2017-12" db="EMBL/GenBank/DDBJ databases">
        <title>Gene loss provides genomic basis for host adaptation in cereal stripe rust fungi.</title>
        <authorList>
            <person name="Xia C."/>
        </authorList>
    </citation>
    <scope>NUCLEOTIDE SEQUENCE [LARGE SCALE GENOMIC DNA]</scope>
    <source>
        <strain evidence="1">93-210</strain>
    </source>
</reference>
<proteinExistence type="predicted"/>
<dbReference type="EMBL" id="PKSL01000354">
    <property type="protein sequence ID" value="POV95254.1"/>
    <property type="molecule type" value="Genomic_DNA"/>
</dbReference>
<evidence type="ECO:0000313" key="1">
    <source>
        <dbReference type="EMBL" id="POV95254.1"/>
    </source>
</evidence>